<dbReference type="InterPro" id="IPR044298">
    <property type="entry name" value="MIG/MutY"/>
</dbReference>
<comment type="catalytic activity">
    <reaction evidence="1">
        <text>Hydrolyzes free adenine bases from 7,8-dihydro-8-oxoguanine:adenine mismatched double-stranded DNA, leaving an apurinic site.</text>
        <dbReference type="EC" id="3.2.2.31"/>
    </reaction>
</comment>
<dbReference type="PROSITE" id="PS01155">
    <property type="entry name" value="ENDONUCLEASE_III_2"/>
    <property type="match status" value="1"/>
</dbReference>
<evidence type="ECO:0000256" key="3">
    <source>
        <dbReference type="ARBA" id="ARBA00002933"/>
    </source>
</evidence>
<dbReference type="InterPro" id="IPR000445">
    <property type="entry name" value="HhH_motif"/>
</dbReference>
<dbReference type="PANTHER" id="PTHR42944:SF1">
    <property type="entry name" value="ADENINE DNA GLYCOSYLASE"/>
    <property type="match status" value="1"/>
</dbReference>
<accession>A0A2H0UD87</accession>
<dbReference type="EC" id="3.2.2.31" evidence="5"/>
<evidence type="ECO:0000256" key="7">
    <source>
        <dbReference type="ARBA" id="ARBA00022485"/>
    </source>
</evidence>
<keyword evidence="14" id="KW-0326">Glycosidase</keyword>
<evidence type="ECO:0000259" key="15">
    <source>
        <dbReference type="SMART" id="SM00478"/>
    </source>
</evidence>
<dbReference type="Gene3D" id="1.10.1670.10">
    <property type="entry name" value="Helix-hairpin-Helix base-excision DNA repair enzymes (C-terminal)"/>
    <property type="match status" value="1"/>
</dbReference>
<keyword evidence="10" id="KW-0378">Hydrolase</keyword>
<comment type="caution">
    <text evidence="16">The sequence shown here is derived from an EMBL/GenBank/DDBJ whole genome shotgun (WGS) entry which is preliminary data.</text>
</comment>
<comment type="cofactor">
    <cofactor evidence="2">
        <name>[4Fe-4S] cluster</name>
        <dbReference type="ChEBI" id="CHEBI:49883"/>
    </cofactor>
</comment>
<dbReference type="Pfam" id="PF00730">
    <property type="entry name" value="HhH-GPD"/>
    <property type="match status" value="1"/>
</dbReference>
<evidence type="ECO:0000256" key="12">
    <source>
        <dbReference type="ARBA" id="ARBA00023014"/>
    </source>
</evidence>
<evidence type="ECO:0000256" key="5">
    <source>
        <dbReference type="ARBA" id="ARBA00012045"/>
    </source>
</evidence>
<evidence type="ECO:0000256" key="10">
    <source>
        <dbReference type="ARBA" id="ARBA00022801"/>
    </source>
</evidence>
<dbReference type="InterPro" id="IPR011257">
    <property type="entry name" value="DNA_glycosylase"/>
</dbReference>
<reference evidence="17" key="1">
    <citation type="submission" date="2017-09" db="EMBL/GenBank/DDBJ databases">
        <title>Depth-based differentiation of microbial function through sediment-hosted aquifers and enrichment of novel symbionts in the deep terrestrial subsurface.</title>
        <authorList>
            <person name="Probst A.J."/>
            <person name="Ladd B."/>
            <person name="Jarett J.K."/>
            <person name="Geller-Mcgrath D.E."/>
            <person name="Sieber C.M.K."/>
            <person name="Emerson J.B."/>
            <person name="Anantharaman K."/>
            <person name="Thomas B.C."/>
            <person name="Malmstrom R."/>
            <person name="Stieglmeier M."/>
            <person name="Klingl A."/>
            <person name="Woyke T."/>
            <person name="Ryan C.M."/>
            <person name="Banfield J.F."/>
        </authorList>
    </citation>
    <scope>NUCLEOTIDE SEQUENCE [LARGE SCALE GENOMIC DNA]</scope>
</reference>
<dbReference type="GO" id="GO:0034039">
    <property type="term" value="F:8-oxo-7,8-dihydroguanine DNA N-glycosylase activity"/>
    <property type="evidence" value="ECO:0007669"/>
    <property type="project" value="TreeGrafter"/>
</dbReference>
<keyword evidence="16" id="KW-0255">Endonuclease</keyword>
<dbReference type="InterPro" id="IPR023170">
    <property type="entry name" value="HhH_base_excis_C"/>
</dbReference>
<dbReference type="PANTHER" id="PTHR42944">
    <property type="entry name" value="ADENINE DNA GLYCOSYLASE"/>
    <property type="match status" value="1"/>
</dbReference>
<dbReference type="Proteomes" id="UP000229344">
    <property type="component" value="Unassembled WGS sequence"/>
</dbReference>
<dbReference type="Gene3D" id="1.10.340.30">
    <property type="entry name" value="Hypothetical protein, domain 2"/>
    <property type="match status" value="1"/>
</dbReference>
<keyword evidence="11" id="KW-0408">Iron</keyword>
<evidence type="ECO:0000313" key="16">
    <source>
        <dbReference type="EMBL" id="PIR84388.1"/>
    </source>
</evidence>
<dbReference type="SMART" id="SM00478">
    <property type="entry name" value="ENDO3c"/>
    <property type="match status" value="1"/>
</dbReference>
<dbReference type="GO" id="GO:0035485">
    <property type="term" value="F:adenine/guanine mispair binding"/>
    <property type="evidence" value="ECO:0007669"/>
    <property type="project" value="TreeGrafter"/>
</dbReference>
<evidence type="ECO:0000256" key="4">
    <source>
        <dbReference type="ARBA" id="ARBA00008343"/>
    </source>
</evidence>
<evidence type="ECO:0000256" key="11">
    <source>
        <dbReference type="ARBA" id="ARBA00023004"/>
    </source>
</evidence>
<evidence type="ECO:0000256" key="9">
    <source>
        <dbReference type="ARBA" id="ARBA00022763"/>
    </source>
</evidence>
<protein>
    <recommendedName>
        <fullName evidence="6">Adenine DNA glycosylase</fullName>
        <ecNumber evidence="5">3.2.2.31</ecNumber>
    </recommendedName>
</protein>
<dbReference type="Pfam" id="PF00633">
    <property type="entry name" value="HHH"/>
    <property type="match status" value="1"/>
</dbReference>
<keyword evidence="8" id="KW-0479">Metal-binding</keyword>
<dbReference type="GO" id="GO:0051539">
    <property type="term" value="F:4 iron, 4 sulfur cluster binding"/>
    <property type="evidence" value="ECO:0007669"/>
    <property type="project" value="UniProtKB-KW"/>
</dbReference>
<comment type="function">
    <text evidence="3">Adenine glycosylase active on G-A mispairs. MutY also corrects error-prone DNA synthesis past GO lesions which are due to the oxidatively damaged form of guanine: 7,8-dihydro-8-oxoguanine (8-oxo-dGTP).</text>
</comment>
<dbReference type="GO" id="GO:0046872">
    <property type="term" value="F:metal ion binding"/>
    <property type="evidence" value="ECO:0007669"/>
    <property type="project" value="UniProtKB-KW"/>
</dbReference>
<dbReference type="AlphaFoldDB" id="A0A2H0UD87"/>
<keyword evidence="7" id="KW-0004">4Fe-4S</keyword>
<evidence type="ECO:0000256" key="2">
    <source>
        <dbReference type="ARBA" id="ARBA00001966"/>
    </source>
</evidence>
<feature type="domain" description="HhH-GPD" evidence="15">
    <location>
        <begin position="41"/>
        <end position="189"/>
    </location>
</feature>
<evidence type="ECO:0000256" key="6">
    <source>
        <dbReference type="ARBA" id="ARBA00022023"/>
    </source>
</evidence>
<comment type="similarity">
    <text evidence="4">Belongs to the Nth/MutY family.</text>
</comment>
<keyword evidence="12" id="KW-0411">Iron-sulfur</keyword>
<dbReference type="CDD" id="cd00056">
    <property type="entry name" value="ENDO3c"/>
    <property type="match status" value="1"/>
</dbReference>
<proteinExistence type="inferred from homology"/>
<keyword evidence="13" id="KW-0234">DNA repair</keyword>
<keyword evidence="16" id="KW-0540">Nuclease</keyword>
<keyword evidence="9" id="KW-0227">DNA damage</keyword>
<dbReference type="EMBL" id="PFBI01000006">
    <property type="protein sequence ID" value="PIR84388.1"/>
    <property type="molecule type" value="Genomic_DNA"/>
</dbReference>
<dbReference type="InterPro" id="IPR004036">
    <property type="entry name" value="Endonuclease-III-like_CS2"/>
</dbReference>
<dbReference type="GO" id="GO:0006298">
    <property type="term" value="P:mismatch repair"/>
    <property type="evidence" value="ECO:0007669"/>
    <property type="project" value="TreeGrafter"/>
</dbReference>
<gene>
    <name evidence="16" type="ORF">COU16_02250</name>
</gene>
<dbReference type="GO" id="GO:0032357">
    <property type="term" value="F:oxidized purine DNA binding"/>
    <property type="evidence" value="ECO:0007669"/>
    <property type="project" value="TreeGrafter"/>
</dbReference>
<dbReference type="FunFam" id="1.10.340.30:FF:000002">
    <property type="entry name" value="Adenine DNA glycosylase"/>
    <property type="match status" value="1"/>
</dbReference>
<dbReference type="SUPFAM" id="SSF48150">
    <property type="entry name" value="DNA-glycosylase"/>
    <property type="match status" value="1"/>
</dbReference>
<dbReference type="GO" id="GO:0006284">
    <property type="term" value="P:base-excision repair"/>
    <property type="evidence" value="ECO:0007669"/>
    <property type="project" value="InterPro"/>
</dbReference>
<evidence type="ECO:0000256" key="14">
    <source>
        <dbReference type="ARBA" id="ARBA00023295"/>
    </source>
</evidence>
<dbReference type="GO" id="GO:0004519">
    <property type="term" value="F:endonuclease activity"/>
    <property type="evidence" value="ECO:0007669"/>
    <property type="project" value="UniProtKB-KW"/>
</dbReference>
<name>A0A2H0UD87_9BACT</name>
<dbReference type="GO" id="GO:0000701">
    <property type="term" value="F:purine-specific mismatch base pair DNA N-glycosylase activity"/>
    <property type="evidence" value="ECO:0007669"/>
    <property type="project" value="UniProtKB-EC"/>
</dbReference>
<sequence length="270" mass="31025">MNKREAQFVEIVRTFYTRHGRRSLPWRVSRDPYHILVSEIMLQQTQVERVIPKYTEFLDTFPTLETLAKASLGNVLRAWQGLGYNRRAKMLHAAARDIVDNQNGVFPRTYEELKSLPGVGPYTAGAIMAFAYNKALPIIETNIRTVYLHHFFKNKEYVSDAEILPIITRTLPEGSARLWYAALMDYGTYLKKEYGNQNTRSKHYTKQSAFAGSDRQTRGAILRLLGASPLSKPRLFRELEGQKEQMEKQLIKLLEEGLVVKNGPLYGLPE</sequence>
<evidence type="ECO:0000313" key="17">
    <source>
        <dbReference type="Proteomes" id="UP000229344"/>
    </source>
</evidence>
<dbReference type="InterPro" id="IPR003265">
    <property type="entry name" value="HhH-GPD_domain"/>
</dbReference>
<organism evidence="16 17">
    <name type="scientific">Candidatus Kaiserbacteria bacterium CG10_big_fil_rev_8_21_14_0_10_47_16</name>
    <dbReference type="NCBI Taxonomy" id="1974608"/>
    <lineage>
        <taxon>Bacteria</taxon>
        <taxon>Candidatus Kaiseribacteriota</taxon>
    </lineage>
</organism>
<evidence type="ECO:0000256" key="8">
    <source>
        <dbReference type="ARBA" id="ARBA00022723"/>
    </source>
</evidence>
<evidence type="ECO:0000256" key="13">
    <source>
        <dbReference type="ARBA" id="ARBA00023204"/>
    </source>
</evidence>
<evidence type="ECO:0000256" key="1">
    <source>
        <dbReference type="ARBA" id="ARBA00000843"/>
    </source>
</evidence>